<dbReference type="PANTHER" id="PTHR28399:SF1">
    <property type="entry name" value="BARTTIN"/>
    <property type="match status" value="1"/>
</dbReference>
<feature type="non-terminal residue" evidence="3">
    <location>
        <position position="227"/>
    </location>
</feature>
<reference evidence="3 4" key="1">
    <citation type="submission" date="2019-09" db="EMBL/GenBank/DDBJ databases">
        <title>Bird 10,000 Genomes (B10K) Project - Family phase.</title>
        <authorList>
            <person name="Zhang G."/>
        </authorList>
    </citation>
    <scope>NUCLEOTIDE SEQUENCE [LARGE SCALE GENOMIC DNA]</scope>
    <source>
        <strain evidence="3">B10K-LSUMZ-50683</strain>
        <tissue evidence="3">Muscle</tissue>
    </source>
</reference>
<dbReference type="Pfam" id="PF15462">
    <property type="entry name" value="Barttin"/>
    <property type="match status" value="1"/>
</dbReference>
<keyword evidence="2" id="KW-0472">Membrane</keyword>
<keyword evidence="4" id="KW-1185">Reference proteome</keyword>
<proteinExistence type="predicted"/>
<feature type="region of interest" description="Disordered" evidence="1">
    <location>
        <begin position="139"/>
        <end position="211"/>
    </location>
</feature>
<organism evidence="3 4">
    <name type="scientific">Casuarius casuarius</name>
    <name type="common">Southern cassowary</name>
    <name type="synonym">Struthio casuarius</name>
    <dbReference type="NCBI Taxonomy" id="8787"/>
    <lineage>
        <taxon>Eukaryota</taxon>
        <taxon>Metazoa</taxon>
        <taxon>Chordata</taxon>
        <taxon>Craniata</taxon>
        <taxon>Vertebrata</taxon>
        <taxon>Euteleostomi</taxon>
        <taxon>Archelosauria</taxon>
        <taxon>Archosauria</taxon>
        <taxon>Dinosauria</taxon>
        <taxon>Saurischia</taxon>
        <taxon>Theropoda</taxon>
        <taxon>Coelurosauria</taxon>
        <taxon>Aves</taxon>
        <taxon>Palaeognathae</taxon>
        <taxon>Casuariiformes</taxon>
        <taxon>Casuariidae</taxon>
        <taxon>Casuarius</taxon>
    </lineage>
</organism>
<feature type="transmembrane region" description="Helical" evidence="2">
    <location>
        <begin position="34"/>
        <end position="57"/>
    </location>
</feature>
<accession>A0A7K8NE42</accession>
<evidence type="ECO:0000313" key="4">
    <source>
        <dbReference type="Proteomes" id="UP000524187"/>
    </source>
</evidence>
<dbReference type="EMBL" id="VWPT01000096">
    <property type="protein sequence ID" value="NXE51518.1"/>
    <property type="molecule type" value="Genomic_DNA"/>
</dbReference>
<evidence type="ECO:0000256" key="2">
    <source>
        <dbReference type="SAM" id="Phobius"/>
    </source>
</evidence>
<feature type="compositionally biased region" description="Low complexity" evidence="1">
    <location>
        <begin position="162"/>
        <end position="200"/>
    </location>
</feature>
<dbReference type="Proteomes" id="UP000524187">
    <property type="component" value="Unassembled WGS sequence"/>
</dbReference>
<dbReference type="PANTHER" id="PTHR28399">
    <property type="entry name" value="BARTTIN"/>
    <property type="match status" value="1"/>
</dbReference>
<keyword evidence="2" id="KW-1133">Transmembrane helix</keyword>
<keyword evidence="2" id="KW-0812">Transmembrane</keyword>
<feature type="transmembrane region" description="Helical" evidence="2">
    <location>
        <begin position="7"/>
        <end position="28"/>
    </location>
</feature>
<protein>
    <submittedName>
        <fullName evidence="3">BSND protein</fullName>
    </submittedName>
</protein>
<evidence type="ECO:0000256" key="1">
    <source>
        <dbReference type="SAM" id="MobiDB-lite"/>
    </source>
</evidence>
<name>A0A7K8NE42_CASCA</name>
<dbReference type="GO" id="GO:0016323">
    <property type="term" value="C:basolateral plasma membrane"/>
    <property type="evidence" value="ECO:0007669"/>
    <property type="project" value="TreeGrafter"/>
</dbReference>
<feature type="non-terminal residue" evidence="3">
    <location>
        <position position="1"/>
    </location>
</feature>
<dbReference type="InterPro" id="IPR029181">
    <property type="entry name" value="Barttin"/>
</dbReference>
<comment type="caution">
    <text evidence="3">The sequence shown here is derived from an EMBL/GenBank/DDBJ whole genome shotgun (WGS) entry which is preliminary data.</text>
</comment>
<dbReference type="GO" id="GO:0006821">
    <property type="term" value="P:chloride transport"/>
    <property type="evidence" value="ECO:0007669"/>
    <property type="project" value="InterPro"/>
</dbReference>
<dbReference type="GO" id="GO:0017081">
    <property type="term" value="F:chloride channel regulator activity"/>
    <property type="evidence" value="ECO:0007669"/>
    <property type="project" value="TreeGrafter"/>
</dbReference>
<evidence type="ECO:0000313" key="3">
    <source>
        <dbReference type="EMBL" id="NXE51518.1"/>
    </source>
</evidence>
<dbReference type="AlphaFoldDB" id="A0A7K8NE42"/>
<gene>
    <name evidence="3" type="primary">Bsnd</name>
    <name evidence="3" type="ORF">CASCAS_R12394</name>
</gene>
<sequence>MAEEKTFRYAFIMLGFFLVMTGLFIMSVDKPQVYITFCTLGILLVAVGITWSMCQCYPKVGPGRRRRLRLLPGLGEVPRRRGGPWHPAHGTCWAPGGFKPGRLRCSLAGEIPATAPFRPFSTRVKLQGCSELCLIHSSPPKPHSRARRGDVAPPHRPPGLCASSAPRSPSPAPLAALPEELDAPSPASSAPGSPGRAASGQDDLYYGLREGSDALLGDSELLFEPED</sequence>